<dbReference type="OrthoDB" id="1645289at2759"/>
<dbReference type="EMBL" id="QJKJ01005027">
    <property type="protein sequence ID" value="RDX91825.1"/>
    <property type="molecule type" value="Genomic_DNA"/>
</dbReference>
<accession>A0A371GMN2</accession>
<dbReference type="Proteomes" id="UP000257109">
    <property type="component" value="Unassembled WGS sequence"/>
</dbReference>
<dbReference type="InterPro" id="IPR013103">
    <property type="entry name" value="RVT_2"/>
</dbReference>
<feature type="domain" description="Reverse transcriptase Ty1/copia-type" evidence="1">
    <location>
        <begin position="5"/>
        <end position="95"/>
    </location>
</feature>
<feature type="non-terminal residue" evidence="2">
    <location>
        <position position="130"/>
    </location>
</feature>
<keyword evidence="3" id="KW-1185">Reference proteome</keyword>
<protein>
    <recommendedName>
        <fullName evidence="1">Reverse transcriptase Ty1/copia-type domain-containing protein</fullName>
    </recommendedName>
</protein>
<dbReference type="Pfam" id="PF07727">
    <property type="entry name" value="RVT_2"/>
    <property type="match status" value="1"/>
</dbReference>
<gene>
    <name evidence="2" type="ORF">CR513_26151</name>
</gene>
<name>A0A371GMN2_MUCPR</name>
<evidence type="ECO:0000313" key="3">
    <source>
        <dbReference type="Proteomes" id="UP000257109"/>
    </source>
</evidence>
<evidence type="ECO:0000259" key="1">
    <source>
        <dbReference type="Pfam" id="PF07727"/>
    </source>
</evidence>
<evidence type="ECO:0000313" key="2">
    <source>
        <dbReference type="EMBL" id="RDX91825.1"/>
    </source>
</evidence>
<proteinExistence type="predicted"/>
<dbReference type="AlphaFoldDB" id="A0A371GMN2"/>
<organism evidence="2 3">
    <name type="scientific">Mucuna pruriens</name>
    <name type="common">Velvet bean</name>
    <name type="synonym">Dolichos pruriens</name>
    <dbReference type="NCBI Taxonomy" id="157652"/>
    <lineage>
        <taxon>Eukaryota</taxon>
        <taxon>Viridiplantae</taxon>
        <taxon>Streptophyta</taxon>
        <taxon>Embryophyta</taxon>
        <taxon>Tracheophyta</taxon>
        <taxon>Spermatophyta</taxon>
        <taxon>Magnoliopsida</taxon>
        <taxon>eudicotyledons</taxon>
        <taxon>Gunneridae</taxon>
        <taxon>Pentapetalae</taxon>
        <taxon>rosids</taxon>
        <taxon>fabids</taxon>
        <taxon>Fabales</taxon>
        <taxon>Fabaceae</taxon>
        <taxon>Papilionoideae</taxon>
        <taxon>50 kb inversion clade</taxon>
        <taxon>NPAAA clade</taxon>
        <taxon>indigoferoid/millettioid clade</taxon>
        <taxon>Phaseoleae</taxon>
        <taxon>Mucuna</taxon>
    </lineage>
</organism>
<comment type="caution">
    <text evidence="2">The sequence shown here is derived from an EMBL/GenBank/DDBJ whole genome shotgun (WGS) entry which is preliminary data.</text>
</comment>
<reference evidence="2" key="1">
    <citation type="submission" date="2018-05" db="EMBL/GenBank/DDBJ databases">
        <title>Draft genome of Mucuna pruriens seed.</title>
        <authorList>
            <person name="Nnadi N.E."/>
            <person name="Vos R."/>
            <person name="Hasami M.H."/>
            <person name="Devisetty U.K."/>
            <person name="Aguiy J.C."/>
        </authorList>
    </citation>
    <scope>NUCLEOTIDE SEQUENCE [LARGE SCALE GENOMIC DNA]</scope>
    <source>
        <strain evidence="2">JCA_2017</strain>
    </source>
</reference>
<sequence>MVLRQMNEIKYIFLVLYVNDILLASSDIGLLHETKRFLTKNFEMKDFGEVSFVLGIQILRDHSQGIPRLLQENYNNKILDRFDMKDSKPRDTLIIKGDKFSLMQYPQNDLERNEMQKISYVLVVKILMYA</sequence>